<feature type="domain" description="Intradiol ring-cleavage dioxygenases" evidence="4">
    <location>
        <begin position="42"/>
        <end position="70"/>
    </location>
</feature>
<evidence type="ECO:0000313" key="5">
    <source>
        <dbReference type="EMBL" id="NMJ42366.1"/>
    </source>
</evidence>
<dbReference type="CDD" id="cd03463">
    <property type="entry name" value="3_4-PCD_alpha"/>
    <property type="match status" value="1"/>
</dbReference>
<evidence type="ECO:0000256" key="1">
    <source>
        <dbReference type="ARBA" id="ARBA00007825"/>
    </source>
</evidence>
<dbReference type="EMBL" id="JABBKX010000004">
    <property type="protein sequence ID" value="NMJ42366.1"/>
    <property type="molecule type" value="Genomic_DNA"/>
</dbReference>
<comment type="caution">
    <text evidence="5">The sequence shown here is derived from an EMBL/GenBank/DDBJ whole genome shotgun (WGS) entry which is preliminary data.</text>
</comment>
<keyword evidence="2 5" id="KW-0223">Dioxygenase</keyword>
<dbReference type="PANTHER" id="PTHR33711:SF9">
    <property type="entry name" value="PROTOCATECHUATE 3,4-DIOXYGENASE ALPHA CHAIN"/>
    <property type="match status" value="1"/>
</dbReference>
<dbReference type="InterPro" id="IPR000627">
    <property type="entry name" value="Intradiol_dOase_C"/>
</dbReference>
<dbReference type="Pfam" id="PF00775">
    <property type="entry name" value="Dioxygenase_C"/>
    <property type="match status" value="1"/>
</dbReference>
<keyword evidence="6" id="KW-1185">Reference proteome</keyword>
<dbReference type="Proteomes" id="UP000548582">
    <property type="component" value="Unassembled WGS sequence"/>
</dbReference>
<keyword evidence="3 5" id="KW-0560">Oxidoreductase</keyword>
<accession>A0A848EEF0</accession>
<proteinExistence type="inferred from homology"/>
<name>A0A848EEF0_9PROT</name>
<dbReference type="Gene3D" id="2.60.130.10">
    <property type="entry name" value="Aromatic compound dioxygenase"/>
    <property type="match status" value="1"/>
</dbReference>
<reference evidence="5 6" key="1">
    <citation type="submission" date="2020-03" db="EMBL/GenBank/DDBJ databases">
        <authorList>
            <person name="Sun Q."/>
        </authorList>
    </citation>
    <scope>NUCLEOTIDE SEQUENCE [LARGE SCALE GENOMIC DNA]</scope>
    <source>
        <strain evidence="5 6">JC162</strain>
    </source>
</reference>
<evidence type="ECO:0000259" key="4">
    <source>
        <dbReference type="PROSITE" id="PS00083"/>
    </source>
</evidence>
<dbReference type="GO" id="GO:0008199">
    <property type="term" value="F:ferric iron binding"/>
    <property type="evidence" value="ECO:0007669"/>
    <property type="project" value="InterPro"/>
</dbReference>
<dbReference type="InterPro" id="IPR015889">
    <property type="entry name" value="Intradiol_dOase_core"/>
</dbReference>
<dbReference type="PANTHER" id="PTHR33711">
    <property type="entry name" value="DIOXYGENASE, PUTATIVE (AFU_ORTHOLOGUE AFUA_2G02910)-RELATED"/>
    <property type="match status" value="1"/>
</dbReference>
<comment type="similarity">
    <text evidence="1">Belongs to the intradiol ring-cleavage dioxygenase family.</text>
</comment>
<gene>
    <name evidence="5" type="primary">pcaG</name>
    <name evidence="5" type="ORF">GWK16_14030</name>
</gene>
<dbReference type="GO" id="GO:0018578">
    <property type="term" value="F:protocatechuate 3,4-dioxygenase activity"/>
    <property type="evidence" value="ECO:0007669"/>
    <property type="project" value="UniProtKB-EC"/>
</dbReference>
<dbReference type="PROSITE" id="PS00083">
    <property type="entry name" value="INTRADIOL_DIOXYGENAS"/>
    <property type="match status" value="1"/>
</dbReference>
<dbReference type="InterPro" id="IPR012786">
    <property type="entry name" value="Protocat_dOase_a"/>
</dbReference>
<dbReference type="NCBIfam" id="TIGR02423">
    <property type="entry name" value="protocat_alph"/>
    <property type="match status" value="1"/>
</dbReference>
<sequence>MTHATASQTAGPYWHMIDFPAWADLLRADGPNAGAAGERIVLTGRITDGSGAVVPDAMVEIWQADPEGRYDSSFHGFGRCATDAEGRYRFVTVRPGAVPGPGNSTQAAHVVITIFARGLMKGLVTRAYFAGDARLSQDPVLALVPAPRRGTMISTPSDGGEWRLDIRLQGAGETVFLEV</sequence>
<dbReference type="InterPro" id="IPR050770">
    <property type="entry name" value="Intradiol_RC_Dioxygenase"/>
</dbReference>
<evidence type="ECO:0000256" key="3">
    <source>
        <dbReference type="ARBA" id="ARBA00023002"/>
    </source>
</evidence>
<dbReference type="SUPFAM" id="SSF49482">
    <property type="entry name" value="Aromatic compound dioxygenase"/>
    <property type="match status" value="1"/>
</dbReference>
<organism evidence="5 6">
    <name type="scientific">Neoroseomonas marina</name>
    <dbReference type="NCBI Taxonomy" id="1232220"/>
    <lineage>
        <taxon>Bacteria</taxon>
        <taxon>Pseudomonadati</taxon>
        <taxon>Pseudomonadota</taxon>
        <taxon>Alphaproteobacteria</taxon>
        <taxon>Acetobacterales</taxon>
        <taxon>Acetobacteraceae</taxon>
        <taxon>Neoroseomonas</taxon>
    </lineage>
</organism>
<dbReference type="EC" id="1.13.11.3" evidence="5"/>
<dbReference type="AlphaFoldDB" id="A0A848EEF0"/>
<evidence type="ECO:0000313" key="6">
    <source>
        <dbReference type="Proteomes" id="UP000548582"/>
    </source>
</evidence>
<dbReference type="RefSeq" id="WP_170054597.1">
    <property type="nucleotide sequence ID" value="NZ_JABBKX010000004.1"/>
</dbReference>
<protein>
    <submittedName>
        <fullName evidence="5">Protocatechuate 3,4-dioxygenase subunit alpha</fullName>
        <ecNumber evidence="5">1.13.11.3</ecNumber>
    </submittedName>
</protein>
<evidence type="ECO:0000256" key="2">
    <source>
        <dbReference type="ARBA" id="ARBA00022964"/>
    </source>
</evidence>